<dbReference type="STRING" id="3055.A0A2K3DSC0"/>
<dbReference type="AlphaFoldDB" id="A0A2K3DSC0"/>
<dbReference type="ExpressionAtlas" id="A0A2K3DSC0">
    <property type="expression patterns" value="differential"/>
</dbReference>
<dbReference type="Pfam" id="PF02545">
    <property type="entry name" value="Maf"/>
    <property type="match status" value="1"/>
</dbReference>
<dbReference type="EMBL" id="CM008966">
    <property type="protein sequence ID" value="PNW83435.1"/>
    <property type="molecule type" value="Genomic_DNA"/>
</dbReference>
<organism evidence="3 4">
    <name type="scientific">Chlamydomonas reinhardtii</name>
    <name type="common">Chlamydomonas smithii</name>
    <dbReference type="NCBI Taxonomy" id="3055"/>
    <lineage>
        <taxon>Eukaryota</taxon>
        <taxon>Viridiplantae</taxon>
        <taxon>Chlorophyta</taxon>
        <taxon>core chlorophytes</taxon>
        <taxon>Chlorophyceae</taxon>
        <taxon>CS clade</taxon>
        <taxon>Chlamydomonadales</taxon>
        <taxon>Chlamydomonadaceae</taxon>
        <taxon>Chlamydomonas</taxon>
    </lineage>
</organism>
<dbReference type="GO" id="GO:0047429">
    <property type="term" value="F:nucleoside triphosphate diphosphatase activity"/>
    <property type="evidence" value="ECO:0000318"/>
    <property type="project" value="GO_Central"/>
</dbReference>
<evidence type="ECO:0008006" key="5">
    <source>
        <dbReference type="Google" id="ProtNLM"/>
    </source>
</evidence>
<comment type="cofactor">
    <cofactor evidence="1">
        <name>a divalent metal cation</name>
        <dbReference type="ChEBI" id="CHEBI:60240"/>
    </cofactor>
</comment>
<evidence type="ECO:0000313" key="3">
    <source>
        <dbReference type="EMBL" id="PNW83435.1"/>
    </source>
</evidence>
<dbReference type="SUPFAM" id="SSF52972">
    <property type="entry name" value="ITPase-like"/>
    <property type="match status" value="1"/>
</dbReference>
<dbReference type="InterPro" id="IPR003697">
    <property type="entry name" value="Maf-like"/>
</dbReference>
<keyword evidence="4" id="KW-1185">Reference proteome</keyword>
<evidence type="ECO:0000256" key="1">
    <source>
        <dbReference type="ARBA" id="ARBA00001968"/>
    </source>
</evidence>
<dbReference type="PIRSF" id="PIRSF006305">
    <property type="entry name" value="Maf"/>
    <property type="match status" value="1"/>
</dbReference>
<dbReference type="InterPro" id="IPR029001">
    <property type="entry name" value="ITPase-like_fam"/>
</dbReference>
<dbReference type="NCBIfam" id="TIGR00172">
    <property type="entry name" value="maf"/>
    <property type="match status" value="1"/>
</dbReference>
<sequence length="216" mass="23108">MILQHTQALNSKRIILASGSPRRRELLGNIGLKFEVLVSSFDEKLPKDKFAGGGEYALETARHKALDVAGLVSGPADLIISADTVVEANGLILEKPDDEQHAFAMISSLSGREHQVHTGVVLVLPQQPDPATGSPPLIRSFVTTTHVTFDTLPDEAIRAYIATGEPFGKAGSYGIQGAAGAFVSGLRGCYFNVVGFPLHRFCSEVDSLIKEGKLKL</sequence>
<evidence type="ECO:0000256" key="2">
    <source>
        <dbReference type="ARBA" id="ARBA00022801"/>
    </source>
</evidence>
<dbReference type="GeneID" id="5726458"/>
<gene>
    <name evidence="3" type="ORF">CHLRE_05g243451v5</name>
</gene>
<proteinExistence type="inferred from homology"/>
<dbReference type="Gene3D" id="3.90.950.10">
    <property type="match status" value="1"/>
</dbReference>
<keyword evidence="2" id="KW-0378">Hydrolase</keyword>
<dbReference type="CDD" id="cd00555">
    <property type="entry name" value="Maf"/>
    <property type="match status" value="1"/>
</dbReference>
<accession>A0A2K3DSC0</accession>
<dbReference type="HAMAP" id="MF_00528">
    <property type="entry name" value="Maf"/>
    <property type="match status" value="1"/>
</dbReference>
<evidence type="ECO:0000313" key="4">
    <source>
        <dbReference type="Proteomes" id="UP000006906"/>
    </source>
</evidence>
<dbReference type="KEGG" id="cre:CHLRE_05g243451v5"/>
<protein>
    <recommendedName>
        <fullName evidence="5">Maf-like protein</fullName>
    </recommendedName>
</protein>
<dbReference type="PaxDb" id="3055-EDP07164"/>
<dbReference type="Gramene" id="PNW83435">
    <property type="protein sequence ID" value="PNW83435"/>
    <property type="gene ID" value="CHLRE_05g243451v5"/>
</dbReference>
<name>A0A2K3DSC0_CHLRE</name>
<dbReference type="RefSeq" id="XP_042924694.1">
    <property type="nucleotide sequence ID" value="XM_043062452.1"/>
</dbReference>
<dbReference type="Proteomes" id="UP000006906">
    <property type="component" value="Chromosome 5"/>
</dbReference>
<dbReference type="InParanoid" id="A0A2K3DSC0"/>
<dbReference type="PANTHER" id="PTHR43213:SF5">
    <property type="entry name" value="BIFUNCTIONAL DTTP_UTP PYROPHOSPHATASE_METHYLTRANSFERASE PROTEIN-RELATED"/>
    <property type="match status" value="1"/>
</dbReference>
<dbReference type="PANTHER" id="PTHR43213">
    <property type="entry name" value="BIFUNCTIONAL DTTP/UTP PYROPHOSPHATASE/METHYLTRANSFERASE PROTEIN-RELATED"/>
    <property type="match status" value="1"/>
</dbReference>
<dbReference type="OrthoDB" id="10267058at2759"/>
<reference evidence="3 4" key="1">
    <citation type="journal article" date="2007" name="Science">
        <title>The Chlamydomonas genome reveals the evolution of key animal and plant functions.</title>
        <authorList>
            <person name="Merchant S.S."/>
            <person name="Prochnik S.E."/>
            <person name="Vallon O."/>
            <person name="Harris E.H."/>
            <person name="Karpowicz S.J."/>
            <person name="Witman G.B."/>
            <person name="Terry A."/>
            <person name="Salamov A."/>
            <person name="Fritz-Laylin L.K."/>
            <person name="Marechal-Drouard L."/>
            <person name="Marshall W.F."/>
            <person name="Qu L.H."/>
            <person name="Nelson D.R."/>
            <person name="Sanderfoot A.A."/>
            <person name="Spalding M.H."/>
            <person name="Kapitonov V.V."/>
            <person name="Ren Q."/>
            <person name="Ferris P."/>
            <person name="Lindquist E."/>
            <person name="Shapiro H."/>
            <person name="Lucas S.M."/>
            <person name="Grimwood J."/>
            <person name="Schmutz J."/>
            <person name="Cardol P."/>
            <person name="Cerutti H."/>
            <person name="Chanfreau G."/>
            <person name="Chen C.L."/>
            <person name="Cognat V."/>
            <person name="Croft M.T."/>
            <person name="Dent R."/>
            <person name="Dutcher S."/>
            <person name="Fernandez E."/>
            <person name="Fukuzawa H."/>
            <person name="Gonzalez-Ballester D."/>
            <person name="Gonzalez-Halphen D."/>
            <person name="Hallmann A."/>
            <person name="Hanikenne M."/>
            <person name="Hippler M."/>
            <person name="Inwood W."/>
            <person name="Jabbari K."/>
            <person name="Kalanon M."/>
            <person name="Kuras R."/>
            <person name="Lefebvre P.A."/>
            <person name="Lemaire S.D."/>
            <person name="Lobanov A.V."/>
            <person name="Lohr M."/>
            <person name="Manuell A."/>
            <person name="Meier I."/>
            <person name="Mets L."/>
            <person name="Mittag M."/>
            <person name="Mittelmeier T."/>
            <person name="Moroney J.V."/>
            <person name="Moseley J."/>
            <person name="Napoli C."/>
            <person name="Nedelcu A.M."/>
            <person name="Niyogi K."/>
            <person name="Novoselov S.V."/>
            <person name="Paulsen I.T."/>
            <person name="Pazour G."/>
            <person name="Purton S."/>
            <person name="Ral J.P."/>
            <person name="Riano-Pachon D.M."/>
            <person name="Riekhof W."/>
            <person name="Rymarquis L."/>
            <person name="Schroda M."/>
            <person name="Stern D."/>
            <person name="Umen J."/>
            <person name="Willows R."/>
            <person name="Wilson N."/>
            <person name="Zimmer S.L."/>
            <person name="Allmer J."/>
            <person name="Balk J."/>
            <person name="Bisova K."/>
            <person name="Chen C.J."/>
            <person name="Elias M."/>
            <person name="Gendler K."/>
            <person name="Hauser C."/>
            <person name="Lamb M.R."/>
            <person name="Ledford H."/>
            <person name="Long J.C."/>
            <person name="Minagawa J."/>
            <person name="Page M.D."/>
            <person name="Pan J."/>
            <person name="Pootakham W."/>
            <person name="Roje S."/>
            <person name="Rose A."/>
            <person name="Stahlberg E."/>
            <person name="Terauchi A.M."/>
            <person name="Yang P."/>
            <person name="Ball S."/>
            <person name="Bowler C."/>
            <person name="Dieckmann C.L."/>
            <person name="Gladyshev V.N."/>
            <person name="Green P."/>
            <person name="Jorgensen R."/>
            <person name="Mayfield S."/>
            <person name="Mueller-Roeber B."/>
            <person name="Rajamani S."/>
            <person name="Sayre R.T."/>
            <person name="Brokstein P."/>
            <person name="Dubchak I."/>
            <person name="Goodstein D."/>
            <person name="Hornick L."/>
            <person name="Huang Y.W."/>
            <person name="Jhaveri J."/>
            <person name="Luo Y."/>
            <person name="Martinez D."/>
            <person name="Ngau W.C."/>
            <person name="Otillar B."/>
            <person name="Poliakov A."/>
            <person name="Porter A."/>
            <person name="Szajkowski L."/>
            <person name="Werner G."/>
            <person name="Zhou K."/>
            <person name="Grigoriev I.V."/>
            <person name="Rokhsar D.S."/>
            <person name="Grossman A.R."/>
        </authorList>
    </citation>
    <scope>NUCLEOTIDE SEQUENCE [LARGE SCALE GENOMIC DNA]</scope>
    <source>
        <strain evidence="4">CC-503</strain>
    </source>
</reference>